<dbReference type="PANTHER" id="PTHR37422">
    <property type="entry name" value="TEICHURONIC ACID BIOSYNTHESIS PROTEIN TUAE"/>
    <property type="match status" value="1"/>
</dbReference>
<comment type="caution">
    <text evidence="7">The sequence shown here is derived from an EMBL/GenBank/DDBJ whole genome shotgun (WGS) entry which is preliminary data.</text>
</comment>
<proteinExistence type="predicted"/>
<gene>
    <name evidence="7" type="ORF">GTP77_29680</name>
</gene>
<feature type="transmembrane region" description="Helical" evidence="5">
    <location>
        <begin position="187"/>
        <end position="206"/>
    </location>
</feature>
<dbReference type="InterPro" id="IPR007016">
    <property type="entry name" value="O-antigen_ligase-rel_domated"/>
</dbReference>
<comment type="subcellular location">
    <subcellularLocation>
        <location evidence="1">Membrane</location>
        <topology evidence="1">Multi-pass membrane protein</topology>
    </subcellularLocation>
</comment>
<feature type="domain" description="O-antigen ligase-related" evidence="6">
    <location>
        <begin position="218"/>
        <end position="358"/>
    </location>
</feature>
<reference evidence="7 8" key="1">
    <citation type="submission" date="2019-12" db="EMBL/GenBank/DDBJ databases">
        <title>Novel species isolated from a subtropical stream in China.</title>
        <authorList>
            <person name="Lu H."/>
        </authorList>
    </citation>
    <scope>NUCLEOTIDE SEQUENCE [LARGE SCALE GENOMIC DNA]</scope>
    <source>
        <strain evidence="7 8">FT127W</strain>
    </source>
</reference>
<evidence type="ECO:0000256" key="4">
    <source>
        <dbReference type="ARBA" id="ARBA00023136"/>
    </source>
</evidence>
<keyword evidence="8" id="KW-1185">Reference proteome</keyword>
<evidence type="ECO:0000256" key="1">
    <source>
        <dbReference type="ARBA" id="ARBA00004141"/>
    </source>
</evidence>
<keyword evidence="3 5" id="KW-1133">Transmembrane helix</keyword>
<feature type="transmembrane region" description="Helical" evidence="5">
    <location>
        <begin position="145"/>
        <end position="167"/>
    </location>
</feature>
<feature type="transmembrane region" description="Helical" evidence="5">
    <location>
        <begin position="95"/>
        <end position="113"/>
    </location>
</feature>
<feature type="transmembrane region" description="Helical" evidence="5">
    <location>
        <begin position="63"/>
        <end position="83"/>
    </location>
</feature>
<dbReference type="EMBL" id="WWCU01000096">
    <property type="protein sequence ID" value="MYN11481.1"/>
    <property type="molecule type" value="Genomic_DNA"/>
</dbReference>
<evidence type="ECO:0000313" key="8">
    <source>
        <dbReference type="Proteomes" id="UP000450676"/>
    </source>
</evidence>
<evidence type="ECO:0000259" key="6">
    <source>
        <dbReference type="Pfam" id="PF04932"/>
    </source>
</evidence>
<dbReference type="PANTHER" id="PTHR37422:SF13">
    <property type="entry name" value="LIPOPOLYSACCHARIDE BIOSYNTHESIS PROTEIN PA4999-RELATED"/>
    <property type="match status" value="1"/>
</dbReference>
<feature type="transmembrane region" description="Helical" evidence="5">
    <location>
        <begin position="15"/>
        <end position="36"/>
    </location>
</feature>
<keyword evidence="2 5" id="KW-0812">Transmembrane</keyword>
<sequence>MHPARADAAPGARRLMALPFLAFMASSGLPIAYSLAPTRPMLVADVAEMTAAAAASSNMLSSLANLLLLATLYGTAGALLLRYPRSAALLLRRHWQQPALLLLLLAGVLWSAYPAKVAMNFVHGTGVTLIALAAALHYRDQPWRLVPQLAAVLGLNMALQLAAVAVLPGYAIDWQQRWQGLTSHPNTLGALALTTFWANACVLVCLPQARRRRWHLLFCLLGAAAALGADSVTSKLCSAVSLLLLLLLRAWQRRAAGPRLYLGAVLLAVLGGGLYQLLKSALPLDWLYDMLGRDSKLTGRAEVWQDAYRAIGAKPWLGWSFDDHAELISTAGMPYSSYHNGALDLAVNGGIAALALFALLLAGWARSYLHPDRQARALAPCSVAFTLAYLMHNQSEASFFAPRGQMWVIFLTLLLLGACPRSAPERP</sequence>
<evidence type="ECO:0000256" key="2">
    <source>
        <dbReference type="ARBA" id="ARBA00022692"/>
    </source>
</evidence>
<name>A0A7X4HHQ9_9BURK</name>
<dbReference type="AlphaFoldDB" id="A0A7X4HHQ9"/>
<dbReference type="InterPro" id="IPR051533">
    <property type="entry name" value="WaaL-like"/>
</dbReference>
<evidence type="ECO:0000313" key="7">
    <source>
        <dbReference type="EMBL" id="MYN11481.1"/>
    </source>
</evidence>
<evidence type="ECO:0000256" key="3">
    <source>
        <dbReference type="ARBA" id="ARBA00022989"/>
    </source>
</evidence>
<accession>A0A7X4HHQ9</accession>
<feature type="transmembrane region" description="Helical" evidence="5">
    <location>
        <begin position="119"/>
        <end position="138"/>
    </location>
</feature>
<evidence type="ECO:0000256" key="5">
    <source>
        <dbReference type="SAM" id="Phobius"/>
    </source>
</evidence>
<dbReference type="Proteomes" id="UP000450676">
    <property type="component" value="Unassembled WGS sequence"/>
</dbReference>
<feature type="transmembrane region" description="Helical" evidence="5">
    <location>
        <begin position="235"/>
        <end position="251"/>
    </location>
</feature>
<feature type="transmembrane region" description="Helical" evidence="5">
    <location>
        <begin position="260"/>
        <end position="278"/>
    </location>
</feature>
<organism evidence="7 8">
    <name type="scientific">Pseudoduganella aquatica</name>
    <dbReference type="NCBI Taxonomy" id="2660641"/>
    <lineage>
        <taxon>Bacteria</taxon>
        <taxon>Pseudomonadati</taxon>
        <taxon>Pseudomonadota</taxon>
        <taxon>Betaproteobacteria</taxon>
        <taxon>Burkholderiales</taxon>
        <taxon>Oxalobacteraceae</taxon>
        <taxon>Telluria group</taxon>
        <taxon>Pseudoduganella</taxon>
    </lineage>
</organism>
<protein>
    <recommendedName>
        <fullName evidence="6">O-antigen ligase-related domain-containing protein</fullName>
    </recommendedName>
</protein>
<keyword evidence="4 5" id="KW-0472">Membrane</keyword>
<dbReference type="Pfam" id="PF04932">
    <property type="entry name" value="Wzy_C"/>
    <property type="match status" value="1"/>
</dbReference>
<dbReference type="GO" id="GO:0016020">
    <property type="term" value="C:membrane"/>
    <property type="evidence" value="ECO:0007669"/>
    <property type="project" value="UniProtKB-SubCell"/>
</dbReference>
<feature type="transmembrane region" description="Helical" evidence="5">
    <location>
        <begin position="345"/>
        <end position="365"/>
    </location>
</feature>